<reference evidence="2 3" key="1">
    <citation type="submission" date="2019-12" db="EMBL/GenBank/DDBJ databases">
        <authorList>
            <person name="Alioto T."/>
            <person name="Alioto T."/>
            <person name="Gomez Garrido J."/>
        </authorList>
    </citation>
    <scope>NUCLEOTIDE SEQUENCE [LARGE SCALE GENOMIC DNA]</scope>
</reference>
<organism evidence="2 3">
    <name type="scientific">Olea europaea subsp. europaea</name>
    <dbReference type="NCBI Taxonomy" id="158383"/>
    <lineage>
        <taxon>Eukaryota</taxon>
        <taxon>Viridiplantae</taxon>
        <taxon>Streptophyta</taxon>
        <taxon>Embryophyta</taxon>
        <taxon>Tracheophyta</taxon>
        <taxon>Spermatophyta</taxon>
        <taxon>Magnoliopsida</taxon>
        <taxon>eudicotyledons</taxon>
        <taxon>Gunneridae</taxon>
        <taxon>Pentapetalae</taxon>
        <taxon>asterids</taxon>
        <taxon>lamiids</taxon>
        <taxon>Lamiales</taxon>
        <taxon>Oleaceae</taxon>
        <taxon>Oleeae</taxon>
        <taxon>Olea</taxon>
    </lineage>
</organism>
<evidence type="ECO:0000256" key="1">
    <source>
        <dbReference type="SAM" id="MobiDB-lite"/>
    </source>
</evidence>
<feature type="non-terminal residue" evidence="2">
    <location>
        <position position="74"/>
    </location>
</feature>
<keyword evidence="3" id="KW-1185">Reference proteome</keyword>
<feature type="region of interest" description="Disordered" evidence="1">
    <location>
        <begin position="1"/>
        <end position="23"/>
    </location>
</feature>
<dbReference type="EMBL" id="CACTIH010000831">
    <property type="protein sequence ID" value="CAA2962252.1"/>
    <property type="molecule type" value="Genomic_DNA"/>
</dbReference>
<dbReference type="AlphaFoldDB" id="A0A8S0QBF8"/>
<dbReference type="Proteomes" id="UP000594638">
    <property type="component" value="Unassembled WGS sequence"/>
</dbReference>
<accession>A0A8S0QBF8</accession>
<dbReference type="Gramene" id="OE9A029911T1">
    <property type="protein sequence ID" value="OE9A029911C1"/>
    <property type="gene ID" value="OE9A029911"/>
</dbReference>
<protein>
    <submittedName>
        <fullName evidence="2">Uncharacterized protein</fullName>
    </submittedName>
</protein>
<gene>
    <name evidence="2" type="ORF">OLEA9_A029911</name>
</gene>
<comment type="caution">
    <text evidence="2">The sequence shown here is derived from an EMBL/GenBank/DDBJ whole genome shotgun (WGS) entry which is preliminary data.</text>
</comment>
<evidence type="ECO:0000313" key="3">
    <source>
        <dbReference type="Proteomes" id="UP000594638"/>
    </source>
</evidence>
<name>A0A8S0QBF8_OLEEU</name>
<evidence type="ECO:0000313" key="2">
    <source>
        <dbReference type="EMBL" id="CAA2962252.1"/>
    </source>
</evidence>
<sequence>MGRKKGHHSGPPPLKTPPQANKNVQQTVKDMVGPIKPDIAPILAIQKQQLIADPNKQHAGNLIQAAQIAEVSSK</sequence>
<proteinExistence type="predicted"/>